<reference evidence="1" key="1">
    <citation type="journal article" date="2021" name="Environ. Microbiol.">
        <title>Gene family expansions and transcriptome signatures uncover fungal adaptations to wood decay.</title>
        <authorList>
            <person name="Hage H."/>
            <person name="Miyauchi S."/>
            <person name="Viragh M."/>
            <person name="Drula E."/>
            <person name="Min B."/>
            <person name="Chaduli D."/>
            <person name="Navarro D."/>
            <person name="Favel A."/>
            <person name="Norest M."/>
            <person name="Lesage-Meessen L."/>
            <person name="Balint B."/>
            <person name="Merenyi Z."/>
            <person name="de Eugenio L."/>
            <person name="Morin E."/>
            <person name="Martinez A.T."/>
            <person name="Baldrian P."/>
            <person name="Stursova M."/>
            <person name="Martinez M.J."/>
            <person name="Novotny C."/>
            <person name="Magnuson J.K."/>
            <person name="Spatafora J.W."/>
            <person name="Maurice S."/>
            <person name="Pangilinan J."/>
            <person name="Andreopoulos W."/>
            <person name="LaButti K."/>
            <person name="Hundley H."/>
            <person name="Na H."/>
            <person name="Kuo A."/>
            <person name="Barry K."/>
            <person name="Lipzen A."/>
            <person name="Henrissat B."/>
            <person name="Riley R."/>
            <person name="Ahrendt S."/>
            <person name="Nagy L.G."/>
            <person name="Grigoriev I.V."/>
            <person name="Martin F."/>
            <person name="Rosso M.N."/>
        </authorList>
    </citation>
    <scope>NUCLEOTIDE SEQUENCE</scope>
    <source>
        <strain evidence="1">CBS 384.51</strain>
    </source>
</reference>
<evidence type="ECO:0000313" key="1">
    <source>
        <dbReference type="EMBL" id="KAI0084991.1"/>
    </source>
</evidence>
<sequence>MSFSPSLPVPDTDSLYASVSPAQGTTFIQATATVPQARKLTWRDFIAEAKLMEPMYQKFELTPLSTGSARLMPIQKLHFSNITHGVKRVNRIGTEDIKAHMEEYFAKLEEREGGDEKPEYLSEAELNSLNSHVREEVLALAGDNESTIPKSPRMLNVTDDISFVQNVRQDVLEMAMELVVHVKGDGFKERHFYVHPNDVQKMAPILCTVLQSTRSADATARKNSATMAAFIIPPWYLGEQELKAFVECSKVERFEKLWPELATVGTKRVLARDISVDEKTLPHALWTLISERCMADYIDYFVLTTYEHWVFGCIGKDKRTGYATLPLTRHSEEPKVLEMLMLWLLSSMSGPLGWSPSELELDDKGKRRQCSTESFIASANSDHASAVSFKKPHVAFPSSSKDIISERATSFVENWQAELGGSSGIPLTPCRFFEQNSTPIPNTPEVRLTPSNAFQSPGHYGNAAVGSRSPTAFTEDSAYSGSSLYLENGEPLFDITHFARYAEDPSEVNSQAYLGGEYTYEGLSNSNTYYATASQVPTPQPAQFPLPIYAGPTTHQEQLGHSNIVFNPTQRWSYNQQALSRYYWQQPNEDSFARMDQSHLQSNGMLP</sequence>
<accession>A0ACB8TSN3</accession>
<name>A0ACB8TSN3_9APHY</name>
<organism evidence="1 2">
    <name type="scientific">Irpex rosettiformis</name>
    <dbReference type="NCBI Taxonomy" id="378272"/>
    <lineage>
        <taxon>Eukaryota</taxon>
        <taxon>Fungi</taxon>
        <taxon>Dikarya</taxon>
        <taxon>Basidiomycota</taxon>
        <taxon>Agaricomycotina</taxon>
        <taxon>Agaricomycetes</taxon>
        <taxon>Polyporales</taxon>
        <taxon>Irpicaceae</taxon>
        <taxon>Irpex</taxon>
    </lineage>
</organism>
<evidence type="ECO:0000313" key="2">
    <source>
        <dbReference type="Proteomes" id="UP001055072"/>
    </source>
</evidence>
<proteinExistence type="predicted"/>
<keyword evidence="2" id="KW-1185">Reference proteome</keyword>
<protein>
    <submittedName>
        <fullName evidence="1">Uncharacterized protein</fullName>
    </submittedName>
</protein>
<dbReference type="EMBL" id="MU274936">
    <property type="protein sequence ID" value="KAI0084991.1"/>
    <property type="molecule type" value="Genomic_DNA"/>
</dbReference>
<comment type="caution">
    <text evidence="1">The sequence shown here is derived from an EMBL/GenBank/DDBJ whole genome shotgun (WGS) entry which is preliminary data.</text>
</comment>
<dbReference type="Proteomes" id="UP001055072">
    <property type="component" value="Unassembled WGS sequence"/>
</dbReference>
<gene>
    <name evidence="1" type="ORF">BDY19DRAFT_997227</name>
</gene>